<reference evidence="3" key="1">
    <citation type="submission" date="2019-03" db="EMBL/GenBank/DDBJ databases">
        <title>Snf2 controls pulcherriminic acid biosynthesis and connects pigmentation and antifungal activity of the yeast Metschnikowia pulcherrima.</title>
        <authorList>
            <person name="Gore-Lloyd D."/>
            <person name="Sumann I."/>
            <person name="Brachmann A.O."/>
            <person name="Schneeberger K."/>
            <person name="Ortiz-Merino R.A."/>
            <person name="Moreno-Beltran M."/>
            <person name="Schlaefli M."/>
            <person name="Kirner P."/>
            <person name="Santos Kron A."/>
            <person name="Wolfe K.H."/>
            <person name="Piel J."/>
            <person name="Ahrens C.H."/>
            <person name="Henk D."/>
            <person name="Freimoser F.M."/>
        </authorList>
    </citation>
    <scope>NUCLEOTIDE SEQUENCE [LARGE SCALE GENOMIC DNA]</scope>
    <source>
        <strain evidence="3">APC 1.2</strain>
    </source>
</reference>
<feature type="transmembrane region" description="Helical" evidence="1">
    <location>
        <begin position="69"/>
        <end position="89"/>
    </location>
</feature>
<dbReference type="STRING" id="2163413.A0A4P6XR01"/>
<accession>A0A4P6XR01</accession>
<feature type="transmembrane region" description="Helical" evidence="1">
    <location>
        <begin position="109"/>
        <end position="126"/>
    </location>
</feature>
<keyword evidence="1" id="KW-0472">Membrane</keyword>
<keyword evidence="3" id="KW-1185">Reference proteome</keyword>
<keyword evidence="1" id="KW-0812">Transmembrane</keyword>
<dbReference type="EMBL" id="CP034458">
    <property type="protein sequence ID" value="QBM88746.1"/>
    <property type="molecule type" value="Genomic_DNA"/>
</dbReference>
<protein>
    <submittedName>
        <fullName evidence="2">Uncharacterized protein</fullName>
    </submittedName>
</protein>
<sequence>MAESENNQRLHLYPRERLQTVAVVASMVGGAQGFFSGVKMSSLRYLTENAHRLPRTVGGWYFYHKKKNYIMLLAGFKNAATLAVKYSLGVSAFLGLEAGLDYARNSTDFFNTTVVGAVFSYAYGSLKHMTRVQKWNYVKKGSLLALCYGLAQDAMIYSRGGHVWYTKYAASTNNLQL</sequence>
<dbReference type="PANTHER" id="PTHR37852:SF1">
    <property type="entry name" value="HIG1 DOMAIN-CONTAINING PROTEIN"/>
    <property type="match status" value="1"/>
</dbReference>
<dbReference type="PANTHER" id="PTHR37852">
    <property type="entry name" value="YALI0B21208P"/>
    <property type="match status" value="1"/>
</dbReference>
<keyword evidence="1" id="KW-1133">Transmembrane helix</keyword>
<evidence type="ECO:0000313" key="2">
    <source>
        <dbReference type="EMBL" id="QBM88746.1"/>
    </source>
</evidence>
<dbReference type="AlphaFoldDB" id="A0A4P6XR01"/>
<gene>
    <name evidence="2" type="ORF">METSCH_C07260</name>
</gene>
<proteinExistence type="predicted"/>
<dbReference type="Proteomes" id="UP000292447">
    <property type="component" value="Chromosome III"/>
</dbReference>
<name>A0A4P6XR01_9ASCO</name>
<organism evidence="2 3">
    <name type="scientific">Metschnikowia aff. pulcherrima</name>
    <dbReference type="NCBI Taxonomy" id="2163413"/>
    <lineage>
        <taxon>Eukaryota</taxon>
        <taxon>Fungi</taxon>
        <taxon>Dikarya</taxon>
        <taxon>Ascomycota</taxon>
        <taxon>Saccharomycotina</taxon>
        <taxon>Pichiomycetes</taxon>
        <taxon>Metschnikowiaceae</taxon>
        <taxon>Metschnikowia</taxon>
    </lineage>
</organism>
<evidence type="ECO:0000256" key="1">
    <source>
        <dbReference type="SAM" id="Phobius"/>
    </source>
</evidence>
<evidence type="ECO:0000313" key="3">
    <source>
        <dbReference type="Proteomes" id="UP000292447"/>
    </source>
</evidence>